<sequence>MYNKVSTDLNFVEREKQVLEFWKENKIFEKSMSLREGGPTFTFYDGPPTANGKPHIGHILTRVIKDIIPRYKSMKGYNVLRKAGWDTHGLPVELEVEKILGISGKPQIEEYGVEPFIKKCKESVWKYQNEWEKMSDRVGYWVDMENPYVTYHNNYIESVWWSLKKIWDQGLLYKGHKIVPYCPRCGTSLSSHEVAQGYKDVKEASVYVKFPVKGENQVYLMAWTTTPWTLPSNVALVVNPDETYVKVKCSDEVYILAEALADTVLKEEYEVLDRMVGKDLVGTEYTPLFDFAKVDKKAWYVVADDYVTLTDGTGIVHTAPAFGEDDARVGRVYDLPFVQLVNEQGNFVDAVTPWKGVFVKDADPQIIKDLDNRNLLYKAQNYEHSYPFCWRCDTPLLYYARDTWFIKMTEVRDRLLKNNHKINWLPENIRDGRFGNFLENVIDWGLSRERYWGTPLPIWECGCGYRHAIGSIAELREMGKDVPEDIELHKPYIDNVYLNCPECGGTMKRVTEVIDCWYDSGSMPFAQWHYPFENKEKFEQNFPANFISEAVDQTRGWFYTLLAISTLLFDEPAYKNVIVLGLVQDKDGQKMSKHKGNVVDPWSVLDKQGADAVRWYFYTNSAPWLPSRFYGEAVSEAQRKYMGTLWNTYAFYVLYANIDGFNPMDYTLDYEKLSIMDKWILSKLHSLIATVDKNLDNYRIIESARALQEFVDDLSNWYVRRSRERFWYKDMPQDKINAYMTLYTVLTTLTKLTAPFTPFMAEEIYQNLVRNVDKNAPESVHLCLFPEVNEAFIDKTLEESMDEVLKIVVQGRACRNTANIKNRQPLGRMYVKAAKELSSEYKEIIADELNVKEVIFTDDVADFTTYSFKPQLKTVGPKYGKLVGKIREALAAIDGNKAMNELKSGKPLTFDFDGEKVELLEEDLLIATEHKEGFVAESERDVTVVLDTNLSEELIEEGFVREIISKIQTMRKEADFEVQDYIHVTYHGNEKLAKIIERNKEEIAGEVLAEKISEGTMDGYSKDWNINGEAVQLTVQKA</sequence>
<evidence type="ECO:0000256" key="1">
    <source>
        <dbReference type="ARBA" id="ARBA00007078"/>
    </source>
</evidence>
<keyword evidence="10" id="KW-0479">Metal-binding</keyword>
<dbReference type="PANTHER" id="PTHR42780">
    <property type="entry name" value="SOLEUCYL-TRNA SYNTHETASE"/>
    <property type="match status" value="1"/>
</dbReference>
<dbReference type="Gene3D" id="1.10.730.10">
    <property type="entry name" value="Isoleucyl-tRNA Synthetase, Domain 1"/>
    <property type="match status" value="1"/>
</dbReference>
<dbReference type="InterPro" id="IPR002301">
    <property type="entry name" value="Ile-tRNA-ligase"/>
</dbReference>
<keyword evidence="14" id="KW-1185">Reference proteome</keyword>
<evidence type="ECO:0000256" key="9">
    <source>
        <dbReference type="ARBA" id="ARBA00048359"/>
    </source>
</evidence>
<dbReference type="SUPFAM" id="SSF50677">
    <property type="entry name" value="ValRS/IleRS/LeuRS editing domain"/>
    <property type="match status" value="1"/>
</dbReference>
<dbReference type="PANTHER" id="PTHR42780:SF1">
    <property type="entry name" value="ISOLEUCINE--TRNA LIGASE, CYTOPLASMIC"/>
    <property type="match status" value="1"/>
</dbReference>
<gene>
    <name evidence="10 13" type="primary">ileS</name>
    <name evidence="13" type="ORF">QBE51_08275</name>
</gene>
<dbReference type="PRINTS" id="PR00984">
    <property type="entry name" value="TRNASYNTHILE"/>
</dbReference>
<dbReference type="Pfam" id="PF19302">
    <property type="entry name" value="DUF5915"/>
    <property type="match status" value="1"/>
</dbReference>
<dbReference type="CDD" id="cd07961">
    <property type="entry name" value="Anticodon_Ia_Ile_ABEc"/>
    <property type="match status" value="1"/>
</dbReference>
<keyword evidence="6 10" id="KW-0648">Protein biosynthesis</keyword>
<accession>A0ABZ2Y0I4</accession>
<reference evidence="13 14" key="1">
    <citation type="submission" date="2023-03" db="EMBL/GenBank/DDBJ databases">
        <title>Novel Species.</title>
        <authorList>
            <person name="Ma S."/>
        </authorList>
    </citation>
    <scope>NUCLEOTIDE SEQUENCE [LARGE SCALE GENOMIC DNA]</scope>
    <source>
        <strain evidence="13 14">LIND6LT2</strain>
    </source>
</reference>
<dbReference type="RefSeq" id="WP_341875829.1">
    <property type="nucleotide sequence ID" value="NZ_CP121687.1"/>
</dbReference>
<evidence type="ECO:0000259" key="11">
    <source>
        <dbReference type="Pfam" id="PF00133"/>
    </source>
</evidence>
<feature type="short sequence motif" description="'HIGH' region" evidence="10">
    <location>
        <begin position="48"/>
        <end position="58"/>
    </location>
</feature>
<keyword evidence="7 10" id="KW-0030">Aminoacyl-tRNA synthetase</keyword>
<evidence type="ECO:0000256" key="8">
    <source>
        <dbReference type="ARBA" id="ARBA00025217"/>
    </source>
</evidence>
<dbReference type="InterPro" id="IPR023586">
    <property type="entry name" value="Ile-tRNA-ligase_type2"/>
</dbReference>
<comment type="domain">
    <text evidence="10">IleRS has two distinct active sites: one for aminoacylation and one for editing. The misactivated valine is translocated from the active site to the editing site, which sterically excludes the correctly activated isoleucine. The single editing site contains two valyl binding pockets, one specific for each substrate (Val-AMP or Val-tRNA(Ile)).</text>
</comment>
<dbReference type="Proteomes" id="UP001486565">
    <property type="component" value="Chromosome"/>
</dbReference>
<organism evidence="13 14">
    <name type="scientific">Defluviitalea saccharophila</name>
    <dbReference type="NCBI Taxonomy" id="879970"/>
    <lineage>
        <taxon>Bacteria</taxon>
        <taxon>Bacillati</taxon>
        <taxon>Bacillota</taxon>
        <taxon>Clostridia</taxon>
        <taxon>Lachnospirales</taxon>
        <taxon>Defluviitaleaceae</taxon>
        <taxon>Defluviitalea</taxon>
    </lineage>
</organism>
<keyword evidence="5 10" id="KW-0067">ATP-binding</keyword>
<evidence type="ECO:0000256" key="2">
    <source>
        <dbReference type="ARBA" id="ARBA00022490"/>
    </source>
</evidence>
<dbReference type="PROSITE" id="PS00178">
    <property type="entry name" value="AA_TRNA_LIGASE_I"/>
    <property type="match status" value="1"/>
</dbReference>
<dbReference type="EMBL" id="CP121687">
    <property type="protein sequence ID" value="WZL68823.1"/>
    <property type="molecule type" value="Genomic_DNA"/>
</dbReference>
<dbReference type="HAMAP" id="MF_02003">
    <property type="entry name" value="Ile_tRNA_synth_type2"/>
    <property type="match status" value="1"/>
</dbReference>
<evidence type="ECO:0000256" key="5">
    <source>
        <dbReference type="ARBA" id="ARBA00022840"/>
    </source>
</evidence>
<evidence type="ECO:0000313" key="13">
    <source>
        <dbReference type="EMBL" id="WZL68823.1"/>
    </source>
</evidence>
<feature type="domain" description="Aminoacyl-tRNA synthetase class Ia" evidence="11">
    <location>
        <begin position="17"/>
        <end position="620"/>
    </location>
</feature>
<dbReference type="InterPro" id="IPR009008">
    <property type="entry name" value="Val/Leu/Ile-tRNA-synth_edit"/>
</dbReference>
<proteinExistence type="inferred from homology"/>
<feature type="binding site" evidence="10">
    <location>
        <position position="593"/>
    </location>
    <ligand>
        <name>ATP</name>
        <dbReference type="ChEBI" id="CHEBI:30616"/>
    </ligand>
</feature>
<evidence type="ECO:0000256" key="7">
    <source>
        <dbReference type="ARBA" id="ARBA00023146"/>
    </source>
</evidence>
<dbReference type="Pfam" id="PF00133">
    <property type="entry name" value="tRNA-synt_1"/>
    <property type="match status" value="1"/>
</dbReference>
<evidence type="ECO:0000256" key="10">
    <source>
        <dbReference type="HAMAP-Rule" id="MF_02003"/>
    </source>
</evidence>
<comment type="subunit">
    <text evidence="10">Monomer.</text>
</comment>
<dbReference type="CDD" id="cd00818">
    <property type="entry name" value="IleRS_core"/>
    <property type="match status" value="1"/>
</dbReference>
<evidence type="ECO:0000256" key="3">
    <source>
        <dbReference type="ARBA" id="ARBA00022598"/>
    </source>
</evidence>
<keyword evidence="10" id="KW-0862">Zinc</keyword>
<dbReference type="InterPro" id="IPR014729">
    <property type="entry name" value="Rossmann-like_a/b/a_fold"/>
</dbReference>
<dbReference type="InterPro" id="IPR001412">
    <property type="entry name" value="aa-tRNA-synth_I_CS"/>
</dbReference>
<evidence type="ECO:0000313" key="14">
    <source>
        <dbReference type="Proteomes" id="UP001486565"/>
    </source>
</evidence>
<dbReference type="GO" id="GO:0004822">
    <property type="term" value="F:isoleucine-tRNA ligase activity"/>
    <property type="evidence" value="ECO:0007669"/>
    <property type="project" value="UniProtKB-EC"/>
</dbReference>
<dbReference type="SUPFAM" id="SSF52374">
    <property type="entry name" value="Nucleotidylyl transferase"/>
    <property type="match status" value="1"/>
</dbReference>
<dbReference type="InterPro" id="IPR013155">
    <property type="entry name" value="M/V/L/I-tRNA-synth_anticd-bd"/>
</dbReference>
<dbReference type="Pfam" id="PF08264">
    <property type="entry name" value="Anticodon_1"/>
    <property type="match status" value="1"/>
</dbReference>
<dbReference type="InterPro" id="IPR002300">
    <property type="entry name" value="aa-tRNA-synth_Ia"/>
</dbReference>
<evidence type="ECO:0000259" key="12">
    <source>
        <dbReference type="Pfam" id="PF08264"/>
    </source>
</evidence>
<dbReference type="Gene3D" id="3.40.50.620">
    <property type="entry name" value="HUPs"/>
    <property type="match status" value="2"/>
</dbReference>
<feature type="domain" description="Methionyl/Valyl/Leucyl/Isoleucyl-tRNA synthetase anticodon-binding" evidence="12">
    <location>
        <begin position="677"/>
        <end position="826"/>
    </location>
</feature>
<protein>
    <recommendedName>
        <fullName evidence="10">Isoleucine--tRNA ligase</fullName>
        <ecNumber evidence="10">6.1.1.5</ecNumber>
    </recommendedName>
    <alternativeName>
        <fullName evidence="10">Isoleucyl-tRNA synthetase</fullName>
        <shortName evidence="10">IleRS</shortName>
    </alternativeName>
</protein>
<comment type="subcellular location">
    <subcellularLocation>
        <location evidence="10">Cytoplasm</location>
    </subcellularLocation>
</comment>
<keyword evidence="3 10" id="KW-0436">Ligase</keyword>
<dbReference type="SUPFAM" id="SSF47323">
    <property type="entry name" value="Anticodon-binding domain of a subclass of class I aminoacyl-tRNA synthetases"/>
    <property type="match status" value="2"/>
</dbReference>
<dbReference type="EC" id="6.1.1.5" evidence="10"/>
<comment type="similarity">
    <text evidence="1 10">Belongs to the class-I aminoacyl-tRNA synthetase family. IleS type 2 subfamily.</text>
</comment>
<evidence type="ECO:0000256" key="6">
    <source>
        <dbReference type="ARBA" id="ARBA00022917"/>
    </source>
</evidence>
<comment type="catalytic activity">
    <reaction evidence="9 10">
        <text>tRNA(Ile) + L-isoleucine + ATP = L-isoleucyl-tRNA(Ile) + AMP + diphosphate</text>
        <dbReference type="Rhea" id="RHEA:11060"/>
        <dbReference type="Rhea" id="RHEA-COMP:9666"/>
        <dbReference type="Rhea" id="RHEA-COMP:9695"/>
        <dbReference type="ChEBI" id="CHEBI:30616"/>
        <dbReference type="ChEBI" id="CHEBI:33019"/>
        <dbReference type="ChEBI" id="CHEBI:58045"/>
        <dbReference type="ChEBI" id="CHEBI:78442"/>
        <dbReference type="ChEBI" id="CHEBI:78528"/>
        <dbReference type="ChEBI" id="CHEBI:456215"/>
        <dbReference type="EC" id="6.1.1.5"/>
    </reaction>
</comment>
<keyword evidence="4 10" id="KW-0547">Nucleotide-binding</keyword>
<comment type="function">
    <text evidence="8 10">Catalyzes the attachment of isoleucine to tRNA(Ile). As IleRS can inadvertently accommodate and process structurally similar amino acids such as valine, to avoid such errors it has two additional distinct tRNA(Ile)-dependent editing activities. One activity is designated as 'pretransfer' editing and involves the hydrolysis of activated Val-AMP. The other activity is designated 'posttransfer' editing and involves deacylation of mischarged Val-tRNA(Ile).</text>
</comment>
<evidence type="ECO:0000256" key="4">
    <source>
        <dbReference type="ARBA" id="ARBA00022741"/>
    </source>
</evidence>
<dbReference type="InterPro" id="IPR033709">
    <property type="entry name" value="Anticodon_Ile_ABEc"/>
</dbReference>
<comment type="cofactor">
    <cofactor evidence="10">
        <name>Zn(2+)</name>
        <dbReference type="ChEBI" id="CHEBI:29105"/>
    </cofactor>
</comment>
<dbReference type="InterPro" id="IPR009080">
    <property type="entry name" value="tRNAsynth_Ia_anticodon-bd"/>
</dbReference>
<name>A0ABZ2Y0I4_9FIRM</name>
<feature type="short sequence motif" description="'KMSKS' region" evidence="10">
    <location>
        <begin position="590"/>
        <end position="594"/>
    </location>
</feature>
<keyword evidence="2 10" id="KW-0963">Cytoplasm</keyword>
<dbReference type="NCBIfam" id="TIGR00392">
    <property type="entry name" value="ileS"/>
    <property type="match status" value="1"/>
</dbReference>